<dbReference type="InterPro" id="IPR001223">
    <property type="entry name" value="Glyco_hydro18_cat"/>
</dbReference>
<dbReference type="SUPFAM" id="SSF51445">
    <property type="entry name" value="(Trans)glycosidases"/>
    <property type="match status" value="1"/>
</dbReference>
<evidence type="ECO:0000256" key="6">
    <source>
        <dbReference type="SAM" id="MobiDB-lite"/>
    </source>
</evidence>
<dbReference type="PROSITE" id="PS01095">
    <property type="entry name" value="GH18_1"/>
    <property type="match status" value="1"/>
</dbReference>
<dbReference type="GO" id="GO:0016787">
    <property type="term" value="F:hydrolase activity"/>
    <property type="evidence" value="ECO:0007669"/>
    <property type="project" value="UniProtKB-KW"/>
</dbReference>
<comment type="caution">
    <text evidence="10">The sequence shown here is derived from an EMBL/GenBank/DDBJ whole genome shotgun (WGS) entry which is preliminary data.</text>
</comment>
<evidence type="ECO:0000256" key="1">
    <source>
        <dbReference type="ARBA" id="ARBA00000822"/>
    </source>
</evidence>
<dbReference type="PANTHER" id="PTHR11177:SF317">
    <property type="entry name" value="CHITINASE 12-RELATED"/>
    <property type="match status" value="1"/>
</dbReference>
<evidence type="ECO:0000259" key="8">
    <source>
        <dbReference type="PROSITE" id="PS51173"/>
    </source>
</evidence>
<dbReference type="InterPro" id="IPR050314">
    <property type="entry name" value="Glycosyl_Hydrlase_18"/>
</dbReference>
<dbReference type="Proteomes" id="UP001205861">
    <property type="component" value="Unassembled WGS sequence"/>
</dbReference>
<evidence type="ECO:0000256" key="7">
    <source>
        <dbReference type="SAM" id="SignalP"/>
    </source>
</evidence>
<feature type="domain" description="GH18" evidence="9">
    <location>
        <begin position="30"/>
        <end position="416"/>
    </location>
</feature>
<dbReference type="Gene3D" id="3.20.20.80">
    <property type="entry name" value="Glycosidases"/>
    <property type="match status" value="1"/>
</dbReference>
<dbReference type="EMBL" id="JANUGV010000001">
    <property type="protein sequence ID" value="MCS0608134.1"/>
    <property type="molecule type" value="Genomic_DNA"/>
</dbReference>
<evidence type="ECO:0000256" key="2">
    <source>
        <dbReference type="ARBA" id="ARBA00012729"/>
    </source>
</evidence>
<keyword evidence="11" id="KW-1185">Reference proteome</keyword>
<feature type="region of interest" description="Disordered" evidence="6">
    <location>
        <begin position="73"/>
        <end position="93"/>
    </location>
</feature>
<dbReference type="InterPro" id="IPR017853">
    <property type="entry name" value="GH"/>
</dbReference>
<dbReference type="PROSITE" id="PS51910">
    <property type="entry name" value="GH18_2"/>
    <property type="match status" value="1"/>
</dbReference>
<feature type="domain" description="CBM2" evidence="8">
    <location>
        <begin position="429"/>
        <end position="536"/>
    </location>
</feature>
<keyword evidence="4 5" id="KW-0326">Glycosidase</keyword>
<dbReference type="Pfam" id="PF00553">
    <property type="entry name" value="CBM_2"/>
    <property type="match status" value="2"/>
</dbReference>
<evidence type="ECO:0000259" key="9">
    <source>
        <dbReference type="PROSITE" id="PS51910"/>
    </source>
</evidence>
<dbReference type="InterPro" id="IPR012291">
    <property type="entry name" value="CBM2_carb-bd_dom_sf"/>
</dbReference>
<sequence>MKFKLKSLAAATLLSIAATAPWAAQAQTGKWVTGYYGGWFAGSTMYQAPQHVDMTAMTHFVFGRIGPGGGGQGNPGDVILGGGNSQTDIDHGPGVPWEKTVEDYLVMRAHQVGTKALIMLGGENENAAFHASCLPGVRATFVKNLVDYMVKHDYDGIDVDWEGIDSKDTENQALLEALIKDLRVEANARPRYQDKPVIITFPGGVLNPNYEKVSDHVKRLAALVDQYNIMNYTGTWFNYGWETSTFAPLTSAASKARPTSVASTIQMLEDAGVPRSKVGMGIGFYGLNYKPPFAKPGQPTDGYPMSDFSFTDTVWSWTLLNKLGYLDNGTYVWENETQTSYRTYPGGYTPAARTDTTSGYISYEEPATIAAKGAWALSNRPGEGAAGTIIWLVNYGTTDGVNNPLLTATKKAFLDPNATEPGPNPNPLDPPPPPVITAQKTITSDWGTGYCADMVLTNTGPSAGPWTYTETLADTVTSLWNGTWSQSNGQLSVSGPSYSPNLHIGQSTKVGFCATRPAKPVETPPPPPPGALTSTVKITADWTSGYCANIAVTNTTTSKVVSWAVDVPNIQGTITSLWSGKYTMNGTTMHLSGPDWNKDLAAGATNSDVGYCATR</sequence>
<dbReference type="InterPro" id="IPR008965">
    <property type="entry name" value="CBM2/CBM3_carb-bd_dom_sf"/>
</dbReference>
<keyword evidence="7" id="KW-0732">Signal</keyword>
<dbReference type="InterPro" id="IPR001579">
    <property type="entry name" value="Glyco_hydro_18_chit_AS"/>
</dbReference>
<evidence type="ECO:0000256" key="4">
    <source>
        <dbReference type="ARBA" id="ARBA00023295"/>
    </source>
</evidence>
<evidence type="ECO:0000256" key="5">
    <source>
        <dbReference type="RuleBase" id="RU000489"/>
    </source>
</evidence>
<feature type="chain" id="PRO_5047136157" description="chitinase" evidence="7">
    <location>
        <begin position="27"/>
        <end position="615"/>
    </location>
</feature>
<accession>A0ABT2BHY9</accession>
<comment type="catalytic activity">
    <reaction evidence="1">
        <text>Random endo-hydrolysis of N-acetyl-beta-D-glucosaminide (1-&gt;4)-beta-linkages in chitin and chitodextrins.</text>
        <dbReference type="EC" id="3.2.1.14"/>
    </reaction>
</comment>
<evidence type="ECO:0000313" key="10">
    <source>
        <dbReference type="EMBL" id="MCS0608134.1"/>
    </source>
</evidence>
<reference evidence="10 11" key="1">
    <citation type="submission" date="2022-08" db="EMBL/GenBank/DDBJ databases">
        <title>Reclassification of Massilia species as members of the genera Telluria, Duganella, Pseudoduganella, Mokoshia gen. nov. and Zemynaea gen. nov. using orthogonal and non-orthogonal genome-based approaches.</title>
        <authorList>
            <person name="Bowman J.P."/>
        </authorList>
    </citation>
    <scope>NUCLEOTIDE SEQUENCE [LARGE SCALE GENOMIC DNA]</scope>
    <source>
        <strain evidence="10 11">JCM 31607</strain>
    </source>
</reference>
<feature type="compositionally biased region" description="Gly residues" evidence="6">
    <location>
        <begin position="73"/>
        <end position="84"/>
    </location>
</feature>
<dbReference type="Pfam" id="PF00704">
    <property type="entry name" value="Glyco_hydro_18"/>
    <property type="match status" value="1"/>
</dbReference>
<protein>
    <recommendedName>
        <fullName evidence="2">chitinase</fullName>
        <ecNumber evidence="2">3.2.1.14</ecNumber>
    </recommendedName>
</protein>
<feature type="domain" description="CBM2" evidence="8">
    <location>
        <begin position="527"/>
        <end position="615"/>
    </location>
</feature>
<keyword evidence="3 5" id="KW-0378">Hydrolase</keyword>
<dbReference type="PROSITE" id="PS51173">
    <property type="entry name" value="CBM2"/>
    <property type="match status" value="2"/>
</dbReference>
<dbReference type="SMART" id="SM00637">
    <property type="entry name" value="CBD_II"/>
    <property type="match status" value="2"/>
</dbReference>
<feature type="signal peptide" evidence="7">
    <location>
        <begin position="1"/>
        <end position="26"/>
    </location>
</feature>
<evidence type="ECO:0000256" key="3">
    <source>
        <dbReference type="ARBA" id="ARBA00022801"/>
    </source>
</evidence>
<dbReference type="RefSeq" id="WP_258855801.1">
    <property type="nucleotide sequence ID" value="NZ_JANUGV010000001.1"/>
</dbReference>
<name>A0ABT2BHY9_9BURK</name>
<dbReference type="SUPFAM" id="SSF49384">
    <property type="entry name" value="Carbohydrate-binding domain"/>
    <property type="match status" value="2"/>
</dbReference>
<dbReference type="InterPro" id="IPR011583">
    <property type="entry name" value="Chitinase_II/V-like_cat"/>
</dbReference>
<dbReference type="PANTHER" id="PTHR11177">
    <property type="entry name" value="CHITINASE"/>
    <property type="match status" value="1"/>
</dbReference>
<dbReference type="InterPro" id="IPR001919">
    <property type="entry name" value="CBD2"/>
</dbReference>
<gene>
    <name evidence="10" type="ORF">NX773_08150</name>
</gene>
<proteinExistence type="predicted"/>
<dbReference type="Gene3D" id="2.60.40.290">
    <property type="match status" value="2"/>
</dbReference>
<dbReference type="SMART" id="SM00636">
    <property type="entry name" value="Glyco_18"/>
    <property type="match status" value="1"/>
</dbReference>
<evidence type="ECO:0000313" key="11">
    <source>
        <dbReference type="Proteomes" id="UP001205861"/>
    </source>
</evidence>
<dbReference type="EC" id="3.2.1.14" evidence="2"/>
<organism evidence="10 11">
    <name type="scientific">Massilia solisilvae</name>
    <dbReference type="NCBI Taxonomy" id="1811225"/>
    <lineage>
        <taxon>Bacteria</taxon>
        <taxon>Pseudomonadati</taxon>
        <taxon>Pseudomonadota</taxon>
        <taxon>Betaproteobacteria</taxon>
        <taxon>Burkholderiales</taxon>
        <taxon>Oxalobacteraceae</taxon>
        <taxon>Telluria group</taxon>
        <taxon>Massilia</taxon>
    </lineage>
</organism>